<accession>A0A929MQE8</accession>
<feature type="transmembrane region" description="Helical" evidence="1">
    <location>
        <begin position="31"/>
        <end position="49"/>
    </location>
</feature>
<gene>
    <name evidence="2" type="ORF">HXK00_08230</name>
</gene>
<evidence type="ECO:0000313" key="3">
    <source>
        <dbReference type="Proteomes" id="UP000757900"/>
    </source>
</evidence>
<dbReference type="RefSeq" id="WP_303765471.1">
    <property type="nucleotide sequence ID" value="NZ_CAJPUI010000004.1"/>
</dbReference>
<keyword evidence="1" id="KW-0812">Transmembrane</keyword>
<dbReference type="AlphaFoldDB" id="A0A929MQE8"/>
<dbReference type="Pfam" id="PF11151">
    <property type="entry name" value="DUF2929"/>
    <property type="match status" value="1"/>
</dbReference>
<keyword evidence="1" id="KW-0472">Membrane</keyword>
<keyword evidence="1" id="KW-1133">Transmembrane helix</keyword>
<name>A0A929MQE8_ABIDE</name>
<feature type="transmembrane region" description="Helical" evidence="1">
    <location>
        <begin position="7"/>
        <end position="25"/>
    </location>
</feature>
<organism evidence="2 3">
    <name type="scientific">Abiotrophia defectiva</name>
    <name type="common">Streptococcus defectivus</name>
    <dbReference type="NCBI Taxonomy" id="46125"/>
    <lineage>
        <taxon>Bacteria</taxon>
        <taxon>Bacillati</taxon>
        <taxon>Bacillota</taxon>
        <taxon>Bacilli</taxon>
        <taxon>Lactobacillales</taxon>
        <taxon>Aerococcaceae</taxon>
        <taxon>Abiotrophia</taxon>
    </lineage>
</organism>
<dbReference type="EMBL" id="JABZFV010000303">
    <property type="protein sequence ID" value="MBF0935606.1"/>
    <property type="molecule type" value="Genomic_DNA"/>
</dbReference>
<comment type="caution">
    <text evidence="2">The sequence shown here is derived from an EMBL/GenBank/DDBJ whole genome shotgun (WGS) entry which is preliminary data.</text>
</comment>
<dbReference type="Proteomes" id="UP000757900">
    <property type="component" value="Unassembled WGS sequence"/>
</dbReference>
<proteinExistence type="predicted"/>
<reference evidence="2" key="1">
    <citation type="submission" date="2020-04" db="EMBL/GenBank/DDBJ databases">
        <title>Deep metagenomics examines the oral microbiome during advanced dental caries in children, revealing novel taxa and co-occurrences with host molecules.</title>
        <authorList>
            <person name="Baker J.L."/>
            <person name="Morton J.T."/>
            <person name="Dinis M."/>
            <person name="Alvarez R."/>
            <person name="Tran N.C."/>
            <person name="Knight R."/>
            <person name="Edlund A."/>
        </authorList>
    </citation>
    <scope>NUCLEOTIDE SEQUENCE</scope>
    <source>
        <strain evidence="2">JCVI_23_bin.16</strain>
    </source>
</reference>
<sequence>MKYIVTFFWSFILGQIVYYLGSSLTRAQYDLVGGTILAFVITIVVAFVARIMESVQGDSSQAQASKEAHS</sequence>
<protein>
    <submittedName>
        <fullName evidence="2">YjzD family protein</fullName>
    </submittedName>
</protein>
<evidence type="ECO:0000256" key="1">
    <source>
        <dbReference type="SAM" id="Phobius"/>
    </source>
</evidence>
<evidence type="ECO:0000313" key="2">
    <source>
        <dbReference type="EMBL" id="MBF0935606.1"/>
    </source>
</evidence>
<dbReference type="InterPro" id="IPR021324">
    <property type="entry name" value="DUF2929"/>
</dbReference>